<proteinExistence type="predicted"/>
<gene>
    <name evidence="3" type="ORF">MPEBLZ_03441</name>
</gene>
<protein>
    <submittedName>
        <fullName evidence="3">Uncharacterized protein</fullName>
    </submittedName>
</protein>
<organism evidence="3 4">
    <name type="scientific">Candidatus Methanoperedens nitratireducens</name>
    <dbReference type="NCBI Taxonomy" id="1392998"/>
    <lineage>
        <taxon>Archaea</taxon>
        <taxon>Methanobacteriati</taxon>
        <taxon>Methanobacteriota</taxon>
        <taxon>Stenosarchaea group</taxon>
        <taxon>Methanomicrobia</taxon>
        <taxon>Methanosarcinales</taxon>
        <taxon>ANME-2 cluster</taxon>
        <taxon>Candidatus Methanoperedentaceae</taxon>
        <taxon>Candidatus Methanoperedens</taxon>
    </lineage>
</organism>
<evidence type="ECO:0000256" key="1">
    <source>
        <dbReference type="SAM" id="MobiDB-lite"/>
    </source>
</evidence>
<name>A0A0P8DWJ6_9EURY</name>
<sequence length="66" mass="7078">MDCCGSSKPNETDKDTKQEQTGTVKNPAEKEQKNSAGCCGGGTKDMLLHIVLMVIVVLAISYFTRG</sequence>
<evidence type="ECO:0000313" key="3">
    <source>
        <dbReference type="EMBL" id="KPQ42001.1"/>
    </source>
</evidence>
<keyword evidence="2" id="KW-1133">Transmembrane helix</keyword>
<reference evidence="3 4" key="1">
    <citation type="submission" date="2015-09" db="EMBL/GenBank/DDBJ databases">
        <title>A metagenomics-based metabolic model of nitrate-dependent anaerobic oxidation of methane by Methanoperedens-like archaea.</title>
        <authorList>
            <person name="Arshad A."/>
            <person name="Speth D.R."/>
            <person name="De Graaf R.M."/>
            <person name="Op Den Camp H.J."/>
            <person name="Jetten M.S."/>
            <person name="Welte C.U."/>
        </authorList>
    </citation>
    <scope>NUCLEOTIDE SEQUENCE [LARGE SCALE GENOMIC DNA]</scope>
</reference>
<keyword evidence="2" id="KW-0472">Membrane</keyword>
<evidence type="ECO:0000256" key="2">
    <source>
        <dbReference type="SAM" id="Phobius"/>
    </source>
</evidence>
<feature type="transmembrane region" description="Helical" evidence="2">
    <location>
        <begin position="46"/>
        <end position="64"/>
    </location>
</feature>
<dbReference type="AlphaFoldDB" id="A0A0P8DWJ6"/>
<feature type="region of interest" description="Disordered" evidence="1">
    <location>
        <begin position="1"/>
        <end position="38"/>
    </location>
</feature>
<dbReference type="Proteomes" id="UP000050360">
    <property type="component" value="Unassembled WGS sequence"/>
</dbReference>
<accession>A0A0P8DWJ6</accession>
<evidence type="ECO:0000313" key="4">
    <source>
        <dbReference type="Proteomes" id="UP000050360"/>
    </source>
</evidence>
<comment type="caution">
    <text evidence="3">The sequence shown here is derived from an EMBL/GenBank/DDBJ whole genome shotgun (WGS) entry which is preliminary data.</text>
</comment>
<dbReference type="EMBL" id="LKCM01000277">
    <property type="protein sequence ID" value="KPQ42001.1"/>
    <property type="molecule type" value="Genomic_DNA"/>
</dbReference>
<keyword evidence="2" id="KW-0812">Transmembrane</keyword>